<protein>
    <submittedName>
        <fullName evidence="1">Uncharacterized protein</fullName>
    </submittedName>
</protein>
<dbReference type="AlphaFoldDB" id="G2PQP1"/>
<reference evidence="1 2" key="2">
    <citation type="journal article" date="2012" name="Stand. Genomic Sci.">
        <title>Complete genome sequence of the facultatively anaerobic, appendaged bacterium Muricauda ruestringensis type strain (B1(T)).</title>
        <authorList>
            <person name="Huntemann M."/>
            <person name="Teshima H."/>
            <person name="Lapidus A."/>
            <person name="Nolan M."/>
            <person name="Lucas S."/>
            <person name="Hammon N."/>
            <person name="Deshpande S."/>
            <person name="Cheng J.F."/>
            <person name="Tapia R."/>
            <person name="Goodwin L.A."/>
            <person name="Pitluck S."/>
            <person name="Liolios K."/>
            <person name="Pagani I."/>
            <person name="Ivanova N."/>
            <person name="Mavromatis K."/>
            <person name="Mikhailova N."/>
            <person name="Pati A."/>
            <person name="Chen A."/>
            <person name="Palaniappan K."/>
            <person name="Land M."/>
            <person name="Hauser L."/>
            <person name="Pan C."/>
            <person name="Brambilla E.M."/>
            <person name="Rohde M."/>
            <person name="Spring S."/>
            <person name="Goker M."/>
            <person name="Detter J.C."/>
            <person name="Bristow J."/>
            <person name="Eisen J.A."/>
            <person name="Markowitz V."/>
            <person name="Hugenholtz P."/>
            <person name="Kyrpides N.C."/>
            <person name="Klenk H.P."/>
            <person name="Woyke T."/>
        </authorList>
    </citation>
    <scope>NUCLEOTIDE SEQUENCE [LARGE SCALE GENOMIC DNA]</scope>
    <source>
        <strain evidence="2">DSM 13258 / LMG 19739 / B1</strain>
    </source>
</reference>
<sequence length="103" mass="11342">MFDGSIIQELMVEAPQWSNVYIEILFGSLGPPMDQRNPTAQECGVNCPVSGSTKKFQLGATCELNDLFRGIFVQRGAMTNLVGVYIQTLNTNLRKGCLKQLSV</sequence>
<reference evidence="2" key="1">
    <citation type="submission" date="2011-08" db="EMBL/GenBank/DDBJ databases">
        <title>The complete genome of Muricauda ruestringensis DSM 13258.</title>
        <authorList>
            <person name="Lucas S."/>
            <person name="Han J."/>
            <person name="Lapidus A."/>
            <person name="Bruce D."/>
            <person name="Goodwin L."/>
            <person name="Pitluck S."/>
            <person name="Peters L."/>
            <person name="Kyrpides N."/>
            <person name="Mavromatis K."/>
            <person name="Ivanova N."/>
            <person name="Ovchinnikova G."/>
            <person name="Teshima H."/>
            <person name="Detter J.C."/>
            <person name="Tapia R."/>
            <person name="Han C."/>
            <person name="Land M."/>
            <person name="Hauser L."/>
            <person name="Markowitz V."/>
            <person name="Cheng J.-F."/>
            <person name="Hugenholtz P."/>
            <person name="Woyke T."/>
            <person name="Wu D."/>
            <person name="Spring S."/>
            <person name="Schroeder M."/>
            <person name="Brambilla E."/>
            <person name="Klenk H.-P."/>
            <person name="Eisen J.A."/>
        </authorList>
    </citation>
    <scope>NUCLEOTIDE SEQUENCE [LARGE SCALE GENOMIC DNA]</scope>
    <source>
        <strain evidence="2">DSM 13258 / LMG 19739 / B1</strain>
    </source>
</reference>
<evidence type="ECO:0000313" key="2">
    <source>
        <dbReference type="Proteomes" id="UP000008908"/>
    </source>
</evidence>
<dbReference type="STRING" id="886377.Murru_2643"/>
<dbReference type="KEGG" id="mrs:Murru_2643"/>
<proteinExistence type="predicted"/>
<dbReference type="Proteomes" id="UP000008908">
    <property type="component" value="Chromosome"/>
</dbReference>
<dbReference type="EMBL" id="CP002999">
    <property type="protein sequence ID" value="AEM71678.1"/>
    <property type="molecule type" value="Genomic_DNA"/>
</dbReference>
<accession>G2PQP1</accession>
<keyword evidence="2" id="KW-1185">Reference proteome</keyword>
<name>G2PQP1_ALLRU</name>
<evidence type="ECO:0000313" key="1">
    <source>
        <dbReference type="EMBL" id="AEM71678.1"/>
    </source>
</evidence>
<dbReference type="RefSeq" id="WP_014033959.1">
    <property type="nucleotide sequence ID" value="NC_015945.1"/>
</dbReference>
<dbReference type="HOGENOM" id="CLU_2260588_0_0_10"/>
<organism evidence="1 2">
    <name type="scientific">Allomuricauda ruestringensis (strain DSM 13258 / CIP 107369 / LMG 19739 / B1)</name>
    <name type="common">Muricauda ruestringensis</name>
    <dbReference type="NCBI Taxonomy" id="886377"/>
    <lineage>
        <taxon>Bacteria</taxon>
        <taxon>Pseudomonadati</taxon>
        <taxon>Bacteroidota</taxon>
        <taxon>Flavobacteriia</taxon>
        <taxon>Flavobacteriales</taxon>
        <taxon>Flavobacteriaceae</taxon>
        <taxon>Flagellimonas</taxon>
    </lineage>
</organism>
<gene>
    <name evidence="1" type="ordered locus">Murru_2643</name>
</gene>
<dbReference type="OrthoDB" id="9859714at2"/>